<keyword evidence="2" id="KW-0418">Kinase</keyword>
<dbReference type="EMBL" id="AFYH01134065">
    <property type="status" value="NOT_ANNOTATED_CDS"/>
    <property type="molecule type" value="Genomic_DNA"/>
</dbReference>
<dbReference type="EMBL" id="AFYH01134069">
    <property type="status" value="NOT_ANNOTATED_CDS"/>
    <property type="molecule type" value="Genomic_DNA"/>
</dbReference>
<dbReference type="EMBL" id="AFYH01134066">
    <property type="status" value="NOT_ANNOTATED_CDS"/>
    <property type="molecule type" value="Genomic_DNA"/>
</dbReference>
<evidence type="ECO:0000313" key="4">
    <source>
        <dbReference type="Ensembl" id="ENSLACP00000009002.1"/>
    </source>
</evidence>
<dbReference type="EMBL" id="AFYH01134067">
    <property type="status" value="NOT_ANNOTATED_CDS"/>
    <property type="molecule type" value="Genomic_DNA"/>
</dbReference>
<dbReference type="Pfam" id="PF00370">
    <property type="entry name" value="FGGY_N"/>
    <property type="match status" value="1"/>
</dbReference>
<keyword evidence="1" id="KW-0808">Transferase</keyword>
<reference evidence="4" key="2">
    <citation type="submission" date="2025-08" db="UniProtKB">
        <authorList>
            <consortium name="Ensembl"/>
        </authorList>
    </citation>
    <scope>IDENTIFICATION</scope>
</reference>
<dbReference type="EMBL" id="AFYH01134063">
    <property type="status" value="NOT_ANNOTATED_CDS"/>
    <property type="molecule type" value="Genomic_DNA"/>
</dbReference>
<dbReference type="EMBL" id="AFYH01134062">
    <property type="status" value="NOT_ANNOTATED_CDS"/>
    <property type="molecule type" value="Genomic_DNA"/>
</dbReference>
<dbReference type="PANTHER" id="PTHR43435:SF4">
    <property type="entry name" value="FGGY CARBOHYDRATE KINASE DOMAIN-CONTAINING PROTEIN"/>
    <property type="match status" value="1"/>
</dbReference>
<name>H3AH81_LATCH</name>
<evidence type="ECO:0000256" key="1">
    <source>
        <dbReference type="ARBA" id="ARBA00022679"/>
    </source>
</evidence>
<evidence type="ECO:0000313" key="5">
    <source>
        <dbReference type="Proteomes" id="UP000008672"/>
    </source>
</evidence>
<evidence type="ECO:0000259" key="3">
    <source>
        <dbReference type="Pfam" id="PF00370"/>
    </source>
</evidence>
<dbReference type="EMBL" id="AFYH01134064">
    <property type="status" value="NOT_ANNOTATED_CDS"/>
    <property type="molecule type" value="Genomic_DNA"/>
</dbReference>
<dbReference type="GO" id="GO:0019321">
    <property type="term" value="P:pentose metabolic process"/>
    <property type="evidence" value="ECO:0007669"/>
    <property type="project" value="TreeGrafter"/>
</dbReference>
<protein>
    <submittedName>
        <fullName evidence="4">FGGY carbohydrate kinase domain containing</fullName>
    </submittedName>
</protein>
<keyword evidence="5" id="KW-1185">Reference proteome</keyword>
<dbReference type="EMBL" id="AFYH01134061">
    <property type="status" value="NOT_ANNOTATED_CDS"/>
    <property type="molecule type" value="Genomic_DNA"/>
</dbReference>
<dbReference type="HOGENOM" id="CLU_009281_6_2_1"/>
<organism evidence="4 5">
    <name type="scientific">Latimeria chalumnae</name>
    <name type="common">Coelacanth</name>
    <dbReference type="NCBI Taxonomy" id="7897"/>
    <lineage>
        <taxon>Eukaryota</taxon>
        <taxon>Metazoa</taxon>
        <taxon>Chordata</taxon>
        <taxon>Craniata</taxon>
        <taxon>Vertebrata</taxon>
        <taxon>Euteleostomi</taxon>
        <taxon>Coelacanthiformes</taxon>
        <taxon>Coelacanthidae</taxon>
        <taxon>Latimeria</taxon>
    </lineage>
</organism>
<dbReference type="SUPFAM" id="SSF53067">
    <property type="entry name" value="Actin-like ATPase domain"/>
    <property type="match status" value="1"/>
</dbReference>
<evidence type="ECO:0000256" key="2">
    <source>
        <dbReference type="ARBA" id="ARBA00022777"/>
    </source>
</evidence>
<dbReference type="Bgee" id="ENSLACG00000007949">
    <property type="expression patterns" value="Expressed in muscle tissue and 5 other cell types or tissues"/>
</dbReference>
<accession>H3AH81</accession>
<proteinExistence type="predicted"/>
<sequence length="202" mass="22778">VRYNDKQETQKYYVGIDVGTASVRAALVDQFGVVVAQAEQVLQIWEPQTDHYEQSSNDIWNACCTVTKKVVQGIHTGQVRGIGFDATCSLVVLDKDFCPLAVNVDGVNNRNVVMWMDHRAVSQVDRINRTNHAVLKFVGGVMSVEMQPPKLLWLKENLRDVCWDQAGHFFDLPDFLSWKATGATTRYISFFLSHIQSKNPSS</sequence>
<feature type="domain" description="Carbohydrate kinase FGGY N-terminal" evidence="3">
    <location>
        <begin position="12"/>
        <end position="184"/>
    </location>
</feature>
<dbReference type="Gene3D" id="3.30.420.40">
    <property type="match status" value="1"/>
</dbReference>
<dbReference type="InterPro" id="IPR043129">
    <property type="entry name" value="ATPase_NBD"/>
</dbReference>
<reference evidence="4" key="3">
    <citation type="submission" date="2025-09" db="UniProtKB">
        <authorList>
            <consortium name="Ensembl"/>
        </authorList>
    </citation>
    <scope>IDENTIFICATION</scope>
</reference>
<dbReference type="GO" id="GO:0019150">
    <property type="term" value="F:D-ribulokinase activity"/>
    <property type="evidence" value="ECO:0007669"/>
    <property type="project" value="TreeGrafter"/>
</dbReference>
<dbReference type="EMBL" id="AFYH01134068">
    <property type="status" value="NOT_ANNOTATED_CDS"/>
    <property type="molecule type" value="Genomic_DNA"/>
</dbReference>
<dbReference type="GO" id="GO:0005737">
    <property type="term" value="C:cytoplasm"/>
    <property type="evidence" value="ECO:0007669"/>
    <property type="project" value="TreeGrafter"/>
</dbReference>
<dbReference type="InterPro" id="IPR018484">
    <property type="entry name" value="FGGY_N"/>
</dbReference>
<reference evidence="5" key="1">
    <citation type="submission" date="2011-08" db="EMBL/GenBank/DDBJ databases">
        <title>The draft genome of Latimeria chalumnae.</title>
        <authorList>
            <person name="Di Palma F."/>
            <person name="Alfoldi J."/>
            <person name="Johnson J."/>
            <person name="Berlin A."/>
            <person name="Gnerre S."/>
            <person name="Jaffe D."/>
            <person name="MacCallum I."/>
            <person name="Young S."/>
            <person name="Walker B.J."/>
            <person name="Lander E."/>
            <person name="Lindblad-Toh K."/>
        </authorList>
    </citation>
    <scope>NUCLEOTIDE SEQUENCE [LARGE SCALE GENOMIC DNA]</scope>
    <source>
        <strain evidence="5">Wild caught</strain>
    </source>
</reference>
<dbReference type="EMBL" id="AFYH01134060">
    <property type="status" value="NOT_ANNOTATED_CDS"/>
    <property type="molecule type" value="Genomic_DNA"/>
</dbReference>
<dbReference type="PANTHER" id="PTHR43435">
    <property type="entry name" value="RIBULOKINASE"/>
    <property type="match status" value="1"/>
</dbReference>
<dbReference type="AlphaFoldDB" id="H3AH81"/>
<dbReference type="Ensembl" id="ENSLACT00000009071.1">
    <property type="protein sequence ID" value="ENSLACP00000009002.1"/>
    <property type="gene ID" value="ENSLACG00000007949.1"/>
</dbReference>
<dbReference type="Proteomes" id="UP000008672">
    <property type="component" value="Unassembled WGS sequence"/>
</dbReference>
<gene>
    <name evidence="4" type="primary">FGGY</name>
</gene>
<dbReference type="GeneTree" id="ENSGT01000000214434"/>